<protein>
    <submittedName>
        <fullName evidence="1">Uncharacterized protein</fullName>
    </submittedName>
</protein>
<dbReference type="Proteomes" id="UP001439008">
    <property type="component" value="Unassembled WGS sequence"/>
</dbReference>
<proteinExistence type="predicted"/>
<keyword evidence="2" id="KW-1185">Reference proteome</keyword>
<name>A0ABV2AEW5_9EUKA</name>
<organism evidence="1 2">
    <name type="scientific">Bonamia ostreae</name>
    <dbReference type="NCBI Taxonomy" id="126728"/>
    <lineage>
        <taxon>Eukaryota</taxon>
        <taxon>Sar</taxon>
        <taxon>Rhizaria</taxon>
        <taxon>Endomyxa</taxon>
        <taxon>Ascetosporea</taxon>
        <taxon>Haplosporida</taxon>
        <taxon>Bonamia</taxon>
    </lineage>
</organism>
<accession>A0ABV2AEW5</accession>
<reference evidence="1 2" key="1">
    <citation type="journal article" date="2024" name="BMC Biol.">
        <title>Comparative genomics of Ascetosporea gives new insight into the evolutionary basis for animal parasitism in Rhizaria.</title>
        <authorList>
            <person name="Hiltunen Thoren M."/>
            <person name="Onut-Brannstrom I."/>
            <person name="Alfjorden A."/>
            <person name="Peckova H."/>
            <person name="Swords F."/>
            <person name="Hooper C."/>
            <person name="Holzer A.S."/>
            <person name="Bass D."/>
            <person name="Burki F."/>
        </authorList>
    </citation>
    <scope>NUCLEOTIDE SEQUENCE [LARGE SCALE GENOMIC DNA]</scope>
    <source>
        <strain evidence="1">20-A016</strain>
    </source>
</reference>
<evidence type="ECO:0000313" key="2">
    <source>
        <dbReference type="Proteomes" id="UP001439008"/>
    </source>
</evidence>
<comment type="caution">
    <text evidence="1">The sequence shown here is derived from an EMBL/GenBank/DDBJ whole genome shotgun (WGS) entry which is preliminary data.</text>
</comment>
<gene>
    <name evidence="1" type="ORF">MHBO_000238</name>
</gene>
<dbReference type="EMBL" id="JBDODL010000031">
    <property type="protein sequence ID" value="MES1918240.1"/>
    <property type="molecule type" value="Genomic_DNA"/>
</dbReference>
<sequence>MLTKIISKYFQNGKLYFAAHSLIFCNLGNFQKLEILNFILCDVSVEIKSEHFWDNFLFVLNEIFICCNFDDNEDGRNFSEKLFLITKNLFFFILKNGKIAFLRNIARKLMLQDIIINLLSQKFANFGEKTKEDFLCLILDNFDLFLGENQSNFDYSFAIVFYCLKEYFDVF</sequence>
<evidence type="ECO:0000313" key="1">
    <source>
        <dbReference type="EMBL" id="MES1918240.1"/>
    </source>
</evidence>